<proteinExistence type="predicted"/>
<dbReference type="KEGG" id="nyu:D7D52_34115"/>
<dbReference type="OrthoDB" id="4575838at2"/>
<dbReference type="Proteomes" id="UP000267164">
    <property type="component" value="Chromosome"/>
</dbReference>
<evidence type="ECO:0000313" key="3">
    <source>
        <dbReference type="Proteomes" id="UP000267164"/>
    </source>
</evidence>
<keyword evidence="3" id="KW-1185">Reference proteome</keyword>
<evidence type="ECO:0000256" key="1">
    <source>
        <dbReference type="SAM" id="MobiDB-lite"/>
    </source>
</evidence>
<accession>A0A386ZL64</accession>
<reference evidence="2 3" key="1">
    <citation type="submission" date="2018-09" db="EMBL/GenBank/DDBJ databases">
        <title>Nocardia yunnanensis sp. nov., an actinomycete isolated from a soil sample.</title>
        <authorList>
            <person name="Zhang J."/>
        </authorList>
    </citation>
    <scope>NUCLEOTIDE SEQUENCE [LARGE SCALE GENOMIC DNA]</scope>
    <source>
        <strain evidence="2 3">CFHS0054</strain>
    </source>
</reference>
<protein>
    <submittedName>
        <fullName evidence="2">Uncharacterized protein</fullName>
    </submittedName>
</protein>
<sequence length="88" mass="9416">MNAEYKAHSVTEIRAIAATMRDDGSMRIAYIHGDPSHYMIADIPRDLANHVLGAIAHALLNAEQAGASSEGPSAWTVLTTTQNAEVAR</sequence>
<dbReference type="EMBL" id="CP032568">
    <property type="protein sequence ID" value="AYF78023.1"/>
    <property type="molecule type" value="Genomic_DNA"/>
</dbReference>
<gene>
    <name evidence="2" type="ORF">D7D52_34115</name>
</gene>
<name>A0A386ZL64_9NOCA</name>
<dbReference type="AlphaFoldDB" id="A0A386ZL64"/>
<feature type="region of interest" description="Disordered" evidence="1">
    <location>
        <begin position="69"/>
        <end position="88"/>
    </location>
</feature>
<evidence type="ECO:0000313" key="2">
    <source>
        <dbReference type="EMBL" id="AYF78023.1"/>
    </source>
</evidence>
<organism evidence="2 3">
    <name type="scientific">Nocardia yunnanensis</name>
    <dbReference type="NCBI Taxonomy" id="2382165"/>
    <lineage>
        <taxon>Bacteria</taxon>
        <taxon>Bacillati</taxon>
        <taxon>Actinomycetota</taxon>
        <taxon>Actinomycetes</taxon>
        <taxon>Mycobacteriales</taxon>
        <taxon>Nocardiaceae</taxon>
        <taxon>Nocardia</taxon>
    </lineage>
</organism>